<keyword evidence="2" id="KW-0597">Phosphoprotein</keyword>
<dbReference type="InterPro" id="IPR050091">
    <property type="entry name" value="PKS_NRPS_Biosynth_Enz"/>
</dbReference>
<evidence type="ECO:0000313" key="7">
    <source>
        <dbReference type="Proteomes" id="UP001050975"/>
    </source>
</evidence>
<organism evidence="6 7">
    <name type="scientific">Microseira wollei NIES-4236</name>
    <dbReference type="NCBI Taxonomy" id="2530354"/>
    <lineage>
        <taxon>Bacteria</taxon>
        <taxon>Bacillati</taxon>
        <taxon>Cyanobacteriota</taxon>
        <taxon>Cyanophyceae</taxon>
        <taxon>Oscillatoriophycideae</taxon>
        <taxon>Aerosakkonematales</taxon>
        <taxon>Aerosakkonemataceae</taxon>
        <taxon>Microseira</taxon>
    </lineage>
</organism>
<dbReference type="SMART" id="SM00823">
    <property type="entry name" value="PKS_PP"/>
    <property type="match status" value="1"/>
</dbReference>
<keyword evidence="3" id="KW-0808">Transferase</keyword>
<evidence type="ECO:0000259" key="4">
    <source>
        <dbReference type="PROSITE" id="PS50075"/>
    </source>
</evidence>
<dbReference type="SUPFAM" id="SSF53901">
    <property type="entry name" value="Thiolase-like"/>
    <property type="match status" value="1"/>
</dbReference>
<evidence type="ECO:0000256" key="3">
    <source>
        <dbReference type="ARBA" id="ARBA00022679"/>
    </source>
</evidence>
<dbReference type="Pfam" id="PF00109">
    <property type="entry name" value="ketoacyl-synt"/>
    <property type="match status" value="1"/>
</dbReference>
<dbReference type="Pfam" id="PF00698">
    <property type="entry name" value="Acyl_transf_1"/>
    <property type="match status" value="1"/>
</dbReference>
<keyword evidence="7" id="KW-1185">Reference proteome</keyword>
<dbReference type="Pfam" id="PF22621">
    <property type="entry name" value="CurL-like_PKS_C"/>
    <property type="match status" value="1"/>
</dbReference>
<evidence type="ECO:0000256" key="2">
    <source>
        <dbReference type="ARBA" id="ARBA00022553"/>
    </source>
</evidence>
<keyword evidence="1" id="KW-0596">Phosphopantetheine</keyword>
<protein>
    <submittedName>
        <fullName evidence="6">Short-chain dehydrogenase/reductase SDR</fullName>
    </submittedName>
</protein>
<name>A0AAV3XGW4_9CYAN</name>
<dbReference type="SUPFAM" id="SSF47336">
    <property type="entry name" value="ACP-like"/>
    <property type="match status" value="1"/>
</dbReference>
<dbReference type="CDD" id="cd00833">
    <property type="entry name" value="PKS"/>
    <property type="match status" value="1"/>
</dbReference>
<dbReference type="AlphaFoldDB" id="A0AAV3XGW4"/>
<dbReference type="InterPro" id="IPR018201">
    <property type="entry name" value="Ketoacyl_synth_AS"/>
</dbReference>
<dbReference type="GO" id="GO:0031177">
    <property type="term" value="F:phosphopantetheine binding"/>
    <property type="evidence" value="ECO:0007669"/>
    <property type="project" value="InterPro"/>
</dbReference>
<sequence length="973" mass="106243">MGVVTEEYIHQRKDSGQLLDPILRFHEEGKAKIRAIIQNYRPEDRDNLGNGILIEYDIHSRQPKHSLAAVREESWRVRKPLELRENETLDELVKDCIRLVIGDERMAAFAPKRPLMEMGLDSLDLLELKTILSQRLGWELEPTFFFQYSTPEAIARYVDKPMSTTGTNIIEKSVSAIGSAAKKVEGKHSYEPPEVTASDEDIVAIIGMACRFPGANNIEEYWSLLHSGIDAISEVPPTRWDIKQYYKSGQLQPGTISTKYGGFLEQFDQFDPNFFRIAPREVTHTDPQQRILLETCWSALENAGINPETLAGTQTGVFVGIFSHDYELLQVKQYDPQDYEAYFATGNSASIAAGRLSYFFGFTGPALSVDTACSSSLVAVHLASQSLRNGECNIALASGVNLLLSPELSITFSSAGMLSPDGRCKTFDASANGYVRSEGCGVVVLKRLSQAIADNDNILALIRGCAINQDGASNGLTAPNGLSQEAVIRKALSVAGVSPSEISYVEAHGTGTSLGDPVEVKALEVVYGQEGWRSPEQPLIIGSVKTNIGHTEAAAGIAGLIKVVLSMQNNFIPPHLHFKEVNPHITIDRIPAIIPASGMEWQKSASGLPRLAGISSFGFSGTNAHVILQEAPVLAPAAAKVERSCHVLTISAKTEKALLELLQAYQAYLELDSEISLADVCFTTNAGRTHFEYRLAVVAESNQQLRDELSAFATGKETVRLVSGQQNSNKPPKIAFLFTGQGSQSIGMGRQLYELSPTFRQTIDRCDLILRSYLDEPLLNVLYPEPGKTSPINETAYTQPALFALEYALAQLWQSWGIKPTVVMGHSVGEYVAACVAGVFSLEDGLMLIAARGRLMQALPQDGEMVALLASEHQVAPVIQPYLQEVAIAAINGPQSVVISGKRQTIRLVVAQLEAMGIKTTPLQVSHAFHSPLIEPMLEEFARVASKLTLRRLKDGGFFVHRAILLRLVAKSA</sequence>
<dbReference type="InterPro" id="IPR014031">
    <property type="entry name" value="Ketoacyl_synth_C"/>
</dbReference>
<dbReference type="InterPro" id="IPR016035">
    <property type="entry name" value="Acyl_Trfase/lysoPLipase"/>
</dbReference>
<dbReference type="PANTHER" id="PTHR43775:SF37">
    <property type="entry name" value="SI:DKEY-61P9.11"/>
    <property type="match status" value="1"/>
</dbReference>
<evidence type="ECO:0000256" key="1">
    <source>
        <dbReference type="ARBA" id="ARBA00022450"/>
    </source>
</evidence>
<dbReference type="PROSITE" id="PS52004">
    <property type="entry name" value="KS3_2"/>
    <property type="match status" value="1"/>
</dbReference>
<dbReference type="InterPro" id="IPR036736">
    <property type="entry name" value="ACP-like_sf"/>
</dbReference>
<feature type="domain" description="Carrier" evidence="4">
    <location>
        <begin position="87"/>
        <end position="162"/>
    </location>
</feature>
<dbReference type="GO" id="GO:0004315">
    <property type="term" value="F:3-oxoacyl-[acyl-carrier-protein] synthase activity"/>
    <property type="evidence" value="ECO:0007669"/>
    <property type="project" value="InterPro"/>
</dbReference>
<dbReference type="SMART" id="SM00825">
    <property type="entry name" value="PKS_KS"/>
    <property type="match status" value="1"/>
</dbReference>
<dbReference type="InterPro" id="IPR016036">
    <property type="entry name" value="Malonyl_transacylase_ACP-bd"/>
</dbReference>
<dbReference type="Gene3D" id="3.40.47.10">
    <property type="match status" value="1"/>
</dbReference>
<dbReference type="EMBL" id="BLAY01000130">
    <property type="protein sequence ID" value="GET41659.1"/>
    <property type="molecule type" value="Genomic_DNA"/>
</dbReference>
<dbReference type="RefSeq" id="WP_226588134.1">
    <property type="nucleotide sequence ID" value="NZ_BLAY01000130.1"/>
</dbReference>
<dbReference type="InterPro" id="IPR016039">
    <property type="entry name" value="Thiolase-like"/>
</dbReference>
<gene>
    <name evidence="6" type="ORF">MiSe_64720</name>
</gene>
<dbReference type="SUPFAM" id="SSF52151">
    <property type="entry name" value="FabD/lysophospholipase-like"/>
    <property type="match status" value="1"/>
</dbReference>
<evidence type="ECO:0000259" key="5">
    <source>
        <dbReference type="PROSITE" id="PS52004"/>
    </source>
</evidence>
<dbReference type="InterPro" id="IPR001227">
    <property type="entry name" value="Ac_transferase_dom_sf"/>
</dbReference>
<evidence type="ECO:0000313" key="6">
    <source>
        <dbReference type="EMBL" id="GET41659.1"/>
    </source>
</evidence>
<dbReference type="FunFam" id="3.40.47.10:FF:000019">
    <property type="entry name" value="Polyketide synthase type I"/>
    <property type="match status" value="1"/>
</dbReference>
<dbReference type="PANTHER" id="PTHR43775">
    <property type="entry name" value="FATTY ACID SYNTHASE"/>
    <property type="match status" value="1"/>
</dbReference>
<accession>A0AAV3XGW4</accession>
<dbReference type="InterPro" id="IPR020806">
    <property type="entry name" value="PKS_PP-bd"/>
</dbReference>
<dbReference type="PROSITE" id="PS50075">
    <property type="entry name" value="CARRIER"/>
    <property type="match status" value="1"/>
</dbReference>
<dbReference type="Pfam" id="PF02801">
    <property type="entry name" value="Ketoacyl-synt_C"/>
    <property type="match status" value="1"/>
</dbReference>
<dbReference type="SMART" id="SM00827">
    <property type="entry name" value="PKS_AT"/>
    <property type="match status" value="1"/>
</dbReference>
<proteinExistence type="predicted"/>
<dbReference type="InterPro" id="IPR014043">
    <property type="entry name" value="Acyl_transferase_dom"/>
</dbReference>
<comment type="caution">
    <text evidence="6">The sequence shown here is derived from an EMBL/GenBank/DDBJ whole genome shotgun (WGS) entry which is preliminary data.</text>
</comment>
<dbReference type="GO" id="GO:0006633">
    <property type="term" value="P:fatty acid biosynthetic process"/>
    <property type="evidence" value="ECO:0007669"/>
    <property type="project" value="InterPro"/>
</dbReference>
<dbReference type="Proteomes" id="UP001050975">
    <property type="component" value="Unassembled WGS sequence"/>
</dbReference>
<dbReference type="GO" id="GO:0004312">
    <property type="term" value="F:fatty acid synthase activity"/>
    <property type="evidence" value="ECO:0007669"/>
    <property type="project" value="TreeGrafter"/>
</dbReference>
<dbReference type="SUPFAM" id="SSF55048">
    <property type="entry name" value="Probable ACP-binding domain of malonyl-CoA ACP transacylase"/>
    <property type="match status" value="1"/>
</dbReference>
<dbReference type="PROSITE" id="PS00606">
    <property type="entry name" value="KS3_1"/>
    <property type="match status" value="1"/>
</dbReference>
<dbReference type="InterPro" id="IPR014030">
    <property type="entry name" value="Ketoacyl_synth_N"/>
</dbReference>
<dbReference type="InterPro" id="IPR009081">
    <property type="entry name" value="PP-bd_ACP"/>
</dbReference>
<dbReference type="Gene3D" id="3.40.366.10">
    <property type="entry name" value="Malonyl-Coenzyme A Acyl Carrier Protein, domain 2"/>
    <property type="match status" value="1"/>
</dbReference>
<dbReference type="Pfam" id="PF00550">
    <property type="entry name" value="PP-binding"/>
    <property type="match status" value="1"/>
</dbReference>
<dbReference type="InterPro" id="IPR020841">
    <property type="entry name" value="PKS_Beta-ketoAc_synthase_dom"/>
</dbReference>
<feature type="domain" description="Ketosynthase family 3 (KS3)" evidence="5">
    <location>
        <begin position="200"/>
        <end position="630"/>
    </location>
</feature>
<reference evidence="6" key="1">
    <citation type="submission" date="2019-10" db="EMBL/GenBank/DDBJ databases">
        <title>Draft genome sequece of Microseira wollei NIES-4236.</title>
        <authorList>
            <person name="Yamaguchi H."/>
            <person name="Suzuki S."/>
            <person name="Kawachi M."/>
        </authorList>
    </citation>
    <scope>NUCLEOTIDE SEQUENCE</scope>
    <source>
        <strain evidence="6">NIES-4236</strain>
    </source>
</reference>
<dbReference type="Gene3D" id="1.10.1200.10">
    <property type="entry name" value="ACP-like"/>
    <property type="match status" value="1"/>
</dbReference>
<dbReference type="Gene3D" id="3.40.630.30">
    <property type="match status" value="1"/>
</dbReference>